<name>A0A132BD84_MOLSC</name>
<keyword evidence="3" id="KW-1185">Reference proteome</keyword>
<dbReference type="EMBL" id="KQ947429">
    <property type="protein sequence ID" value="KUJ10331.1"/>
    <property type="molecule type" value="Genomic_DNA"/>
</dbReference>
<reference evidence="2 3" key="1">
    <citation type="submission" date="2015-10" db="EMBL/GenBank/DDBJ databases">
        <title>Full genome of DAOMC 229536 Phialocephala scopiformis, a fungal endophyte of spruce producing the potent anti-insectan compound rugulosin.</title>
        <authorList>
            <consortium name="DOE Joint Genome Institute"/>
            <person name="Walker A.K."/>
            <person name="Frasz S.L."/>
            <person name="Seifert K.A."/>
            <person name="Miller J.D."/>
            <person name="Mondo S.J."/>
            <person name="Labutti K."/>
            <person name="Lipzen A."/>
            <person name="Dockter R."/>
            <person name="Kennedy M."/>
            <person name="Grigoriev I.V."/>
            <person name="Spatafora J.W."/>
        </authorList>
    </citation>
    <scope>NUCLEOTIDE SEQUENCE [LARGE SCALE GENOMIC DNA]</scope>
    <source>
        <strain evidence="2 3">CBS 120377</strain>
    </source>
</reference>
<dbReference type="SUPFAM" id="SSF50494">
    <property type="entry name" value="Trypsin-like serine proteases"/>
    <property type="match status" value="1"/>
</dbReference>
<dbReference type="KEGG" id="psco:LY89DRAFT_596255"/>
<dbReference type="InParanoid" id="A0A132BD84"/>
<keyword evidence="2" id="KW-0645">Protease</keyword>
<dbReference type="STRING" id="149040.A0A132BD84"/>
<evidence type="ECO:0000313" key="3">
    <source>
        <dbReference type="Proteomes" id="UP000070700"/>
    </source>
</evidence>
<evidence type="ECO:0000256" key="1">
    <source>
        <dbReference type="SAM" id="MobiDB-lite"/>
    </source>
</evidence>
<gene>
    <name evidence="2" type="ORF">LY89DRAFT_596255</name>
</gene>
<dbReference type="Pfam" id="PF13365">
    <property type="entry name" value="Trypsin_2"/>
    <property type="match status" value="1"/>
</dbReference>
<dbReference type="Gene3D" id="2.40.10.10">
    <property type="entry name" value="Trypsin-like serine proteases"/>
    <property type="match status" value="2"/>
</dbReference>
<protein>
    <submittedName>
        <fullName evidence="2">Trypsin-like serine protease</fullName>
    </submittedName>
</protein>
<feature type="compositionally biased region" description="Polar residues" evidence="1">
    <location>
        <begin position="19"/>
        <end position="34"/>
    </location>
</feature>
<sequence>MVSRTSIPDGFPSVEVEVGNSSKRSTTSIPSGNNTFLPPPPFTFPPQPFSQIKIVPSNSMRQSGLKATEIALLRKKQERLTSTETTTLDALSTLPNQANLQNALSATLIFAQYEAGTAVCIDRAGWLLTCAHCFGDDGQEYKKLNKKKWLLFHNGLAVQAECKVWDPKRDLALLQIIAIESDKAESDTLTTFPFVNLSTSVPRPRMPIFCIGQPGSDDLESASARKTNYNLMEVSEGKFLGMVPNADPQDNSEIGTLKHDAWTYWGHSGAPLLSAKDGTLIGLHSSWDDQSATRHGVPQVAIQEFLQKEVPAAMRSHMSIDLGGD</sequence>
<keyword evidence="2" id="KW-0378">Hydrolase</keyword>
<feature type="region of interest" description="Disordered" evidence="1">
    <location>
        <begin position="1"/>
        <end position="34"/>
    </location>
</feature>
<proteinExistence type="predicted"/>
<dbReference type="InterPro" id="IPR009003">
    <property type="entry name" value="Peptidase_S1_PA"/>
</dbReference>
<organism evidence="2 3">
    <name type="scientific">Mollisia scopiformis</name>
    <name type="common">Conifer needle endophyte fungus</name>
    <name type="synonym">Phialocephala scopiformis</name>
    <dbReference type="NCBI Taxonomy" id="149040"/>
    <lineage>
        <taxon>Eukaryota</taxon>
        <taxon>Fungi</taxon>
        <taxon>Dikarya</taxon>
        <taxon>Ascomycota</taxon>
        <taxon>Pezizomycotina</taxon>
        <taxon>Leotiomycetes</taxon>
        <taxon>Helotiales</taxon>
        <taxon>Mollisiaceae</taxon>
        <taxon>Mollisia</taxon>
    </lineage>
</organism>
<evidence type="ECO:0000313" key="2">
    <source>
        <dbReference type="EMBL" id="KUJ10331.1"/>
    </source>
</evidence>
<dbReference type="InterPro" id="IPR043504">
    <property type="entry name" value="Peptidase_S1_PA_chymotrypsin"/>
</dbReference>
<dbReference type="GO" id="GO:0006508">
    <property type="term" value="P:proteolysis"/>
    <property type="evidence" value="ECO:0007669"/>
    <property type="project" value="UniProtKB-KW"/>
</dbReference>
<dbReference type="RefSeq" id="XP_018064686.1">
    <property type="nucleotide sequence ID" value="XM_018209909.1"/>
</dbReference>
<dbReference type="GeneID" id="28819635"/>
<dbReference type="Proteomes" id="UP000070700">
    <property type="component" value="Unassembled WGS sequence"/>
</dbReference>
<dbReference type="GO" id="GO:0008233">
    <property type="term" value="F:peptidase activity"/>
    <property type="evidence" value="ECO:0007669"/>
    <property type="project" value="UniProtKB-KW"/>
</dbReference>
<dbReference type="AlphaFoldDB" id="A0A132BD84"/>
<dbReference type="OrthoDB" id="4217619at2759"/>
<accession>A0A132BD84</accession>